<dbReference type="EMBL" id="CADCTN010000118">
    <property type="protein sequence ID" value="CAA9242328.1"/>
    <property type="molecule type" value="Genomic_DNA"/>
</dbReference>
<sequence length="37" mass="3760">WTGSGPASPGGGSRAVWTTTCAIRSVRCHEEAGETIA</sequence>
<feature type="non-terminal residue" evidence="1">
    <location>
        <position position="37"/>
    </location>
</feature>
<name>A0A6J4I682_9ACTN</name>
<dbReference type="AlphaFoldDB" id="A0A6J4I682"/>
<reference evidence="1" key="1">
    <citation type="submission" date="2020-02" db="EMBL/GenBank/DDBJ databases">
        <authorList>
            <person name="Meier V. D."/>
        </authorList>
    </citation>
    <scope>NUCLEOTIDE SEQUENCE</scope>
    <source>
        <strain evidence="1">AVDCRST_MAG52</strain>
    </source>
</reference>
<gene>
    <name evidence="1" type="ORF">AVDCRST_MAG52-1685</name>
</gene>
<feature type="non-terminal residue" evidence="1">
    <location>
        <position position="1"/>
    </location>
</feature>
<protein>
    <submittedName>
        <fullName evidence="1">Uncharacterized protein</fullName>
    </submittedName>
</protein>
<proteinExistence type="predicted"/>
<organism evidence="1">
    <name type="scientific">uncultured Blastococcus sp</name>
    <dbReference type="NCBI Taxonomy" id="217144"/>
    <lineage>
        <taxon>Bacteria</taxon>
        <taxon>Bacillati</taxon>
        <taxon>Actinomycetota</taxon>
        <taxon>Actinomycetes</taxon>
        <taxon>Geodermatophilales</taxon>
        <taxon>Geodermatophilaceae</taxon>
        <taxon>Blastococcus</taxon>
        <taxon>environmental samples</taxon>
    </lineage>
</organism>
<accession>A0A6J4I682</accession>
<evidence type="ECO:0000313" key="1">
    <source>
        <dbReference type="EMBL" id="CAA9242328.1"/>
    </source>
</evidence>